<keyword evidence="2" id="KW-0539">Nucleus</keyword>
<protein>
    <submittedName>
        <fullName evidence="4">Uncharacterized protein</fullName>
    </submittedName>
</protein>
<dbReference type="Gene3D" id="1.25.40.10">
    <property type="entry name" value="Tetratricopeptide repeat domain"/>
    <property type="match status" value="1"/>
</dbReference>
<dbReference type="PANTHER" id="PTHR15502:SF7">
    <property type="entry name" value="CALCINEURIN-BINDING PROTEIN CABIN-1"/>
    <property type="match status" value="1"/>
</dbReference>
<sequence length="1019" mass="116255">MIRIAALNAASTAADESQDPLKTHKSQTKEAQEAEAFALYHKALDLQKHDKFEESSKAYHELLKKPLLKEAMPSDDHRVGVKHPGLILKYSTFKNLATMAATQDDLETAMEFYLEAVILDSTDVNMWYKIGQVALRLVRIPLARHAFEEGLHCNPDHWPCMDNLITVLYTLSDYTCCLYFIAKALERDHCYTKGLVLKERIFEEQPCLKQDTMQMFTKCHVSIHYVEVEKEEQDSILEEARELRRRRQMLSRCEPQPDLVLIQPVHCLTWKNLGESLLAMYKHQTTCEPPRPSLGRRIDLSEYCNQILLQNFPQPTSPICLGPSTILSSSPSSSLPPPQALPPPPPQPQPQPQPQPSLTQNTVEINTTILPIATAMDVSLTDKVKKAPKRKRVVEDIGETAKRRSARVRNTKCKKEEKIDFQELLYKYLPSRLKKFDPDNDDESLSNLETQCDDKDDLQLLHGSSLPTGSVDYMESEQQDVHNFLLNNISNGGILDLKMRYLKAVGQKFLKEWPRGLAAVVLEVYQTWRKHSSGLPNPLLRDCSNQHIREMLTMSLACMELQLEQWSHTKGKNTSPRSSSISPGDDECHSEFPGKHFQGDLLLLALGSCQKDLFENDWLDVMVRVYWLKARFLALQGDMDLALESYDVCTGLLQSKPKNHEGKHYTISLPNLRVDAAISVEEIEKRLKSLERCQSLEEIQRLFESAEFDSVVRLLQPTLSYVSRGKTLEFVSSTPERPAQLILLQNSLLKLEDFQQCLECSEQALNEALQQLTSAPHGTPPTKEEWVCTIRKLLDGIEVCFTKDSQLLSNFPHFSSLSRLANNLIQLINLSMSTSDDPKEPYFFSVLPWIVLYRIIKHEEAAFDCVLQQHMSVGDDEDESDAPILPSSLALLNTAHEYLGRRSLCCSSDGTLLKFYVRVLEKELAISSKTDSHPYKEELEMALEQCFFCLYAYPSKKSKARYLDDHSSPQVELHWNNALFMFQYFKPKSLPEFDSYKTSTVSAELGQSVEEVCQHRTTK</sequence>
<dbReference type="GO" id="GO:0031491">
    <property type="term" value="F:nucleosome binding"/>
    <property type="evidence" value="ECO:0007669"/>
    <property type="project" value="TreeGrafter"/>
</dbReference>
<name>A0A4Z2BC00_9TELE</name>
<keyword evidence="5" id="KW-1185">Reference proteome</keyword>
<reference evidence="4 5" key="1">
    <citation type="submission" date="2019-04" db="EMBL/GenBank/DDBJ databases">
        <title>The sequence and de novo assembly of Takifugu bimaculatus genome using PacBio and Hi-C technologies.</title>
        <authorList>
            <person name="Xu P."/>
            <person name="Liu B."/>
            <person name="Zhou Z."/>
        </authorList>
    </citation>
    <scope>NUCLEOTIDE SEQUENCE [LARGE SCALE GENOMIC DNA]</scope>
    <source>
        <strain evidence="4">TB-2018</strain>
        <tissue evidence="4">Muscle</tissue>
    </source>
</reference>
<evidence type="ECO:0000256" key="1">
    <source>
        <dbReference type="ARBA" id="ARBA00004123"/>
    </source>
</evidence>
<gene>
    <name evidence="4" type="ORF">fugu_004188</name>
</gene>
<comment type="caution">
    <text evidence="4">The sequence shown here is derived from an EMBL/GenBank/DDBJ whole genome shotgun (WGS) entry which is preliminary data.</text>
</comment>
<evidence type="ECO:0000313" key="4">
    <source>
        <dbReference type="EMBL" id="TNM89954.1"/>
    </source>
</evidence>
<proteinExistence type="predicted"/>
<dbReference type="Proteomes" id="UP000516260">
    <property type="component" value="Chromosome 4"/>
</dbReference>
<feature type="region of interest" description="Disordered" evidence="3">
    <location>
        <begin position="320"/>
        <end position="359"/>
    </location>
</feature>
<comment type="subcellular location">
    <subcellularLocation>
        <location evidence="1">Nucleus</location>
    </subcellularLocation>
</comment>
<evidence type="ECO:0000256" key="3">
    <source>
        <dbReference type="SAM" id="MobiDB-lite"/>
    </source>
</evidence>
<dbReference type="GO" id="GO:0006325">
    <property type="term" value="P:chromatin organization"/>
    <property type="evidence" value="ECO:0007669"/>
    <property type="project" value="InterPro"/>
</dbReference>
<organism evidence="4 5">
    <name type="scientific">Takifugu bimaculatus</name>
    <dbReference type="NCBI Taxonomy" id="433685"/>
    <lineage>
        <taxon>Eukaryota</taxon>
        <taxon>Metazoa</taxon>
        <taxon>Chordata</taxon>
        <taxon>Craniata</taxon>
        <taxon>Vertebrata</taxon>
        <taxon>Euteleostomi</taxon>
        <taxon>Actinopterygii</taxon>
        <taxon>Neopterygii</taxon>
        <taxon>Teleostei</taxon>
        <taxon>Neoteleostei</taxon>
        <taxon>Acanthomorphata</taxon>
        <taxon>Eupercaria</taxon>
        <taxon>Tetraodontiformes</taxon>
        <taxon>Tetradontoidea</taxon>
        <taxon>Tetraodontidae</taxon>
        <taxon>Takifugu</taxon>
    </lineage>
</organism>
<dbReference type="SUPFAM" id="SSF48452">
    <property type="entry name" value="TPR-like"/>
    <property type="match status" value="1"/>
</dbReference>
<dbReference type="AlphaFoldDB" id="A0A4Z2BC00"/>
<dbReference type="InterPro" id="IPR011990">
    <property type="entry name" value="TPR-like_helical_dom_sf"/>
</dbReference>
<feature type="region of interest" description="Disordered" evidence="3">
    <location>
        <begin position="7"/>
        <end position="28"/>
    </location>
</feature>
<dbReference type="GO" id="GO:0005634">
    <property type="term" value="C:nucleus"/>
    <property type="evidence" value="ECO:0007669"/>
    <property type="project" value="UniProtKB-SubCell"/>
</dbReference>
<accession>A0A4Z2BC00</accession>
<dbReference type="FunFam" id="1.25.40.10:FF:000654">
    <property type="entry name" value="Calcineurin-binding protein 1"/>
    <property type="match status" value="1"/>
</dbReference>
<feature type="compositionally biased region" description="Basic and acidic residues" evidence="3">
    <location>
        <begin position="19"/>
        <end position="28"/>
    </location>
</feature>
<dbReference type="PANTHER" id="PTHR15502">
    <property type="entry name" value="CALCINEURIN-BINDING PROTEIN CABIN 1-RELATED"/>
    <property type="match status" value="1"/>
</dbReference>
<feature type="compositionally biased region" description="Pro residues" evidence="3">
    <location>
        <begin position="334"/>
        <end position="355"/>
    </location>
</feature>
<dbReference type="EMBL" id="SWLE01000017">
    <property type="protein sequence ID" value="TNM89954.1"/>
    <property type="molecule type" value="Genomic_DNA"/>
</dbReference>
<dbReference type="InterPro" id="IPR019734">
    <property type="entry name" value="TPR_rpt"/>
</dbReference>
<evidence type="ECO:0000256" key="2">
    <source>
        <dbReference type="ARBA" id="ARBA00023242"/>
    </source>
</evidence>
<dbReference type="SMART" id="SM00028">
    <property type="entry name" value="TPR"/>
    <property type="match status" value="4"/>
</dbReference>
<evidence type="ECO:0000313" key="5">
    <source>
        <dbReference type="Proteomes" id="UP000516260"/>
    </source>
</evidence>
<dbReference type="InterPro" id="IPR033053">
    <property type="entry name" value="Hir3/CABIN1"/>
</dbReference>